<feature type="transmembrane region" description="Helical" evidence="1">
    <location>
        <begin position="151"/>
        <end position="170"/>
    </location>
</feature>
<protein>
    <recommendedName>
        <fullName evidence="4">DUF4386 family protein</fullName>
    </recommendedName>
</protein>
<reference evidence="2 3" key="1">
    <citation type="submission" date="2016-10" db="EMBL/GenBank/DDBJ databases">
        <authorList>
            <person name="de Groot N.N."/>
        </authorList>
    </citation>
    <scope>NUCLEOTIDE SEQUENCE [LARGE SCALE GENOMIC DNA]</scope>
    <source>
        <strain evidence="2 3">CGMCC 4.5598</strain>
    </source>
</reference>
<keyword evidence="1" id="KW-1133">Transmembrane helix</keyword>
<dbReference type="RefSeq" id="WP_091084970.1">
    <property type="nucleotide sequence ID" value="NZ_FOHX01000007.1"/>
</dbReference>
<dbReference type="EMBL" id="FOHX01000007">
    <property type="protein sequence ID" value="SEU21365.1"/>
    <property type="molecule type" value="Genomic_DNA"/>
</dbReference>
<proteinExistence type="predicted"/>
<dbReference type="OrthoDB" id="8224664at2"/>
<organism evidence="2 3">
    <name type="scientific">Nonomuraea wenchangensis</name>
    <dbReference type="NCBI Taxonomy" id="568860"/>
    <lineage>
        <taxon>Bacteria</taxon>
        <taxon>Bacillati</taxon>
        <taxon>Actinomycetota</taxon>
        <taxon>Actinomycetes</taxon>
        <taxon>Streptosporangiales</taxon>
        <taxon>Streptosporangiaceae</taxon>
        <taxon>Nonomuraea</taxon>
    </lineage>
</organism>
<feature type="transmembrane region" description="Helical" evidence="1">
    <location>
        <begin position="35"/>
        <end position="60"/>
    </location>
</feature>
<feature type="transmembrane region" description="Helical" evidence="1">
    <location>
        <begin position="176"/>
        <end position="196"/>
    </location>
</feature>
<dbReference type="STRING" id="568860.SAMN05421811_107363"/>
<feature type="transmembrane region" description="Helical" evidence="1">
    <location>
        <begin position="67"/>
        <end position="86"/>
    </location>
</feature>
<evidence type="ECO:0000256" key="1">
    <source>
        <dbReference type="SAM" id="Phobius"/>
    </source>
</evidence>
<evidence type="ECO:0000313" key="2">
    <source>
        <dbReference type="EMBL" id="SEU21365.1"/>
    </source>
</evidence>
<feature type="transmembrane region" description="Helical" evidence="1">
    <location>
        <begin position="120"/>
        <end position="144"/>
    </location>
</feature>
<dbReference type="AlphaFoldDB" id="A0A1I0KB06"/>
<accession>A0A1I0KB06</accession>
<keyword evidence="3" id="KW-1185">Reference proteome</keyword>
<keyword evidence="1" id="KW-0472">Membrane</keyword>
<keyword evidence="1" id="KW-0812">Transmembrane</keyword>
<sequence>MPVRLTSAAFAGSGVLFLLYPLLRPATDDAAAMASAGWVAGHAAAMGGFILLALALLGLHQVLGDRLALRAAVVTWLGAGLTLPYYGAEDFGLNVIAQRSLRDGTPALMELAEEFRYGPVAVTMFAVGLVLLGVGTALAAVAVWRSAALPRWSAVPLAVGFALFIPQFFGPYSLRIAHGALILAGALWPALALAVMGRRRTVPASV</sequence>
<gene>
    <name evidence="2" type="ORF">SAMN05421811_107363</name>
</gene>
<evidence type="ECO:0000313" key="3">
    <source>
        <dbReference type="Proteomes" id="UP000199361"/>
    </source>
</evidence>
<evidence type="ECO:0008006" key="4">
    <source>
        <dbReference type="Google" id="ProtNLM"/>
    </source>
</evidence>
<name>A0A1I0KB06_9ACTN</name>
<dbReference type="Proteomes" id="UP000199361">
    <property type="component" value="Unassembled WGS sequence"/>
</dbReference>